<proteinExistence type="predicted"/>
<reference evidence="1 2" key="1">
    <citation type="journal article" date="2024" name="Nat. Commun.">
        <title>Phylogenomics reveals the evolutionary origins of lichenization in chlorophyte algae.</title>
        <authorList>
            <person name="Puginier C."/>
            <person name="Libourel C."/>
            <person name="Otte J."/>
            <person name="Skaloud P."/>
            <person name="Haon M."/>
            <person name="Grisel S."/>
            <person name="Petersen M."/>
            <person name="Berrin J.G."/>
            <person name="Delaux P.M."/>
            <person name="Dal Grande F."/>
            <person name="Keller J."/>
        </authorList>
    </citation>
    <scope>NUCLEOTIDE SEQUENCE [LARGE SCALE GENOMIC DNA]</scope>
    <source>
        <strain evidence="1 2">SAG 2036</strain>
    </source>
</reference>
<evidence type="ECO:0000313" key="1">
    <source>
        <dbReference type="EMBL" id="KAK9799029.1"/>
    </source>
</evidence>
<comment type="caution">
    <text evidence="1">The sequence shown here is derived from an EMBL/GenBank/DDBJ whole genome shotgun (WGS) entry which is preliminary data.</text>
</comment>
<dbReference type="AlphaFoldDB" id="A0AAW1NYH3"/>
<sequence>MPHNGLTYKVGDTIYIKYHSSTHWLYLGSSACDFKTEICPNATSDTISATSPCTYKFSTAGSYYISDKAGASVGNGYCKDFGASLPITVSTSS</sequence>
<evidence type="ECO:0000313" key="2">
    <source>
        <dbReference type="Proteomes" id="UP001465755"/>
    </source>
</evidence>
<gene>
    <name evidence="1" type="ORF">WJX73_010588</name>
</gene>
<dbReference type="EMBL" id="JALJOQ010000092">
    <property type="protein sequence ID" value="KAK9799029.1"/>
    <property type="molecule type" value="Genomic_DNA"/>
</dbReference>
<organism evidence="1 2">
    <name type="scientific">Symbiochloris irregularis</name>
    <dbReference type="NCBI Taxonomy" id="706552"/>
    <lineage>
        <taxon>Eukaryota</taxon>
        <taxon>Viridiplantae</taxon>
        <taxon>Chlorophyta</taxon>
        <taxon>core chlorophytes</taxon>
        <taxon>Trebouxiophyceae</taxon>
        <taxon>Trebouxiales</taxon>
        <taxon>Trebouxiaceae</taxon>
        <taxon>Symbiochloris</taxon>
    </lineage>
</organism>
<name>A0AAW1NYH3_9CHLO</name>
<accession>A0AAW1NYH3</accession>
<dbReference type="Proteomes" id="UP001465755">
    <property type="component" value="Unassembled WGS sequence"/>
</dbReference>
<keyword evidence="2" id="KW-1185">Reference proteome</keyword>
<protein>
    <submittedName>
        <fullName evidence="1">Uncharacterized protein</fullName>
    </submittedName>
</protein>